<evidence type="ECO:0000313" key="3">
    <source>
        <dbReference type="EMBL" id="KAF9454641.1"/>
    </source>
</evidence>
<dbReference type="EMBL" id="MU151053">
    <property type="protein sequence ID" value="KAF9454641.1"/>
    <property type="molecule type" value="Genomic_DNA"/>
</dbReference>
<protein>
    <recommendedName>
        <fullName evidence="2">DUF7918 domain-containing protein</fullName>
    </recommendedName>
</protein>
<dbReference type="Proteomes" id="UP000807342">
    <property type="component" value="Unassembled WGS sequence"/>
</dbReference>
<feature type="compositionally biased region" description="Low complexity" evidence="1">
    <location>
        <begin position="223"/>
        <end position="245"/>
    </location>
</feature>
<evidence type="ECO:0000259" key="2">
    <source>
        <dbReference type="Pfam" id="PF25534"/>
    </source>
</evidence>
<evidence type="ECO:0000313" key="4">
    <source>
        <dbReference type="Proteomes" id="UP000807342"/>
    </source>
</evidence>
<feature type="region of interest" description="Disordered" evidence="1">
    <location>
        <begin position="209"/>
        <end position="247"/>
    </location>
</feature>
<proteinExistence type="predicted"/>
<name>A0A9P6C728_9AGAR</name>
<dbReference type="OrthoDB" id="3237202at2759"/>
<organism evidence="3 4">
    <name type="scientific">Macrolepiota fuliginosa MF-IS2</name>
    <dbReference type="NCBI Taxonomy" id="1400762"/>
    <lineage>
        <taxon>Eukaryota</taxon>
        <taxon>Fungi</taxon>
        <taxon>Dikarya</taxon>
        <taxon>Basidiomycota</taxon>
        <taxon>Agaricomycotina</taxon>
        <taxon>Agaricomycetes</taxon>
        <taxon>Agaricomycetidae</taxon>
        <taxon>Agaricales</taxon>
        <taxon>Agaricineae</taxon>
        <taxon>Agaricaceae</taxon>
        <taxon>Macrolepiota</taxon>
    </lineage>
</organism>
<dbReference type="Pfam" id="PF25534">
    <property type="entry name" value="DUF7918"/>
    <property type="match status" value="1"/>
</dbReference>
<feature type="region of interest" description="Disordered" evidence="1">
    <location>
        <begin position="304"/>
        <end position="325"/>
    </location>
</feature>
<keyword evidence="4" id="KW-1185">Reference proteome</keyword>
<sequence>MLTHRGFSAWVVVDGNPLPEYLVAVDDSAHRISCWIPSEEGKAFSVYWKDHGGKVETCAYLMLDGYLAPGRFLYGEGMAWRGGVRTGPASERPFIFQKVDEDAGLEDSVPTGKDVGTIVLRIKRVKFGSAAPPNAIQELPTNHNGRNGMRIGFGAEQPSFEQYPTTWKVEPYDNPGQRKPSTYVSFVFRYRSPDFLRAQGIMEDVKIPSAPAMEKPPPRRVASMPTSAPPMTLTPSPSPPSSAKKPLIDPVYYRLGSQRLKRPPTEFRRAVSLKVPASETEEKPVNYPGEGLIIFPFQKAATDKSSVDGDSKLATPATTSTESAS</sequence>
<accession>A0A9P6C728</accession>
<comment type="caution">
    <text evidence="3">The sequence shown here is derived from an EMBL/GenBank/DDBJ whole genome shotgun (WGS) entry which is preliminary data.</text>
</comment>
<dbReference type="PANTHER" id="PTHR36223:SF1">
    <property type="entry name" value="TRANSCRIPTION ELONGATION FACTOR EAF N-TERMINAL DOMAIN-CONTAINING PROTEIN"/>
    <property type="match status" value="1"/>
</dbReference>
<feature type="compositionally biased region" description="Low complexity" evidence="1">
    <location>
        <begin position="314"/>
        <end position="325"/>
    </location>
</feature>
<feature type="domain" description="DUF7918" evidence="2">
    <location>
        <begin position="9"/>
        <end position="202"/>
    </location>
</feature>
<dbReference type="AlphaFoldDB" id="A0A9P6C728"/>
<evidence type="ECO:0000256" key="1">
    <source>
        <dbReference type="SAM" id="MobiDB-lite"/>
    </source>
</evidence>
<reference evidence="3" key="1">
    <citation type="submission" date="2020-11" db="EMBL/GenBank/DDBJ databases">
        <authorList>
            <consortium name="DOE Joint Genome Institute"/>
            <person name="Ahrendt S."/>
            <person name="Riley R."/>
            <person name="Andreopoulos W."/>
            <person name="Labutti K."/>
            <person name="Pangilinan J."/>
            <person name="Ruiz-Duenas F.J."/>
            <person name="Barrasa J.M."/>
            <person name="Sanchez-Garcia M."/>
            <person name="Camarero S."/>
            <person name="Miyauchi S."/>
            <person name="Serrano A."/>
            <person name="Linde D."/>
            <person name="Babiker R."/>
            <person name="Drula E."/>
            <person name="Ayuso-Fernandez I."/>
            <person name="Pacheco R."/>
            <person name="Padilla G."/>
            <person name="Ferreira P."/>
            <person name="Barriuso J."/>
            <person name="Kellner H."/>
            <person name="Castanera R."/>
            <person name="Alfaro M."/>
            <person name="Ramirez L."/>
            <person name="Pisabarro A.G."/>
            <person name="Kuo A."/>
            <person name="Tritt A."/>
            <person name="Lipzen A."/>
            <person name="He G."/>
            <person name="Yan M."/>
            <person name="Ng V."/>
            <person name="Cullen D."/>
            <person name="Martin F."/>
            <person name="Rosso M.-N."/>
            <person name="Henrissat B."/>
            <person name="Hibbett D."/>
            <person name="Martinez A.T."/>
            <person name="Grigoriev I.V."/>
        </authorList>
    </citation>
    <scope>NUCLEOTIDE SEQUENCE</scope>
    <source>
        <strain evidence="3">MF-IS2</strain>
    </source>
</reference>
<dbReference type="PANTHER" id="PTHR36223">
    <property type="entry name" value="BETA-LACTAMASE-TYPE TRANSPEPTIDASE FOLD DOMAIN CONTAINING PROTEIN"/>
    <property type="match status" value="1"/>
</dbReference>
<gene>
    <name evidence="3" type="ORF">P691DRAFT_806808</name>
</gene>
<dbReference type="InterPro" id="IPR057678">
    <property type="entry name" value="DUF7918"/>
</dbReference>